<feature type="compositionally biased region" description="Low complexity" evidence="4">
    <location>
        <begin position="20"/>
        <end position="53"/>
    </location>
</feature>
<evidence type="ECO:0000256" key="3">
    <source>
        <dbReference type="PROSITE-ProRule" id="PRU00283"/>
    </source>
</evidence>
<dbReference type="SUPFAM" id="SSF52540">
    <property type="entry name" value="P-loop containing nucleoside triphosphate hydrolases"/>
    <property type="match status" value="1"/>
</dbReference>
<feature type="domain" description="Kinesin motor" evidence="5">
    <location>
        <begin position="89"/>
        <end position="401"/>
    </location>
</feature>
<keyword evidence="1" id="KW-0175">Coiled coil</keyword>
<evidence type="ECO:0000256" key="4">
    <source>
        <dbReference type="SAM" id="MobiDB-lite"/>
    </source>
</evidence>
<dbReference type="InterPro" id="IPR036961">
    <property type="entry name" value="Kinesin_motor_dom_sf"/>
</dbReference>
<gene>
    <name evidence="6" type="ORF">INT47_012386</name>
</gene>
<dbReference type="PANTHER" id="PTHR47968:SF75">
    <property type="entry name" value="CENTROMERE-ASSOCIATED PROTEIN E"/>
    <property type="match status" value="1"/>
</dbReference>
<dbReference type="InterPro" id="IPR027417">
    <property type="entry name" value="P-loop_NTPase"/>
</dbReference>
<evidence type="ECO:0000259" key="5">
    <source>
        <dbReference type="PROSITE" id="PS50067"/>
    </source>
</evidence>
<keyword evidence="7" id="KW-1185">Reference proteome</keyword>
<feature type="compositionally biased region" description="Low complexity" evidence="4">
    <location>
        <begin position="265"/>
        <end position="284"/>
    </location>
</feature>
<keyword evidence="3" id="KW-0547">Nucleotide-binding</keyword>
<proteinExistence type="inferred from homology"/>
<dbReference type="GO" id="GO:0007018">
    <property type="term" value="P:microtubule-based movement"/>
    <property type="evidence" value="ECO:0007669"/>
    <property type="project" value="InterPro"/>
</dbReference>
<evidence type="ECO:0000256" key="2">
    <source>
        <dbReference type="ARBA" id="ARBA00023175"/>
    </source>
</evidence>
<dbReference type="AlphaFoldDB" id="A0A8H7UU98"/>
<dbReference type="SMART" id="SM00129">
    <property type="entry name" value="KISc"/>
    <property type="match status" value="1"/>
</dbReference>
<dbReference type="GO" id="GO:0003777">
    <property type="term" value="F:microtubule motor activity"/>
    <property type="evidence" value="ECO:0007669"/>
    <property type="project" value="InterPro"/>
</dbReference>
<evidence type="ECO:0000256" key="1">
    <source>
        <dbReference type="ARBA" id="ARBA00023054"/>
    </source>
</evidence>
<dbReference type="GO" id="GO:0005524">
    <property type="term" value="F:ATP binding"/>
    <property type="evidence" value="ECO:0007669"/>
    <property type="project" value="UniProtKB-UniRule"/>
</dbReference>
<protein>
    <recommendedName>
        <fullName evidence="5">Kinesin motor domain-containing protein</fullName>
    </recommendedName>
</protein>
<dbReference type="OrthoDB" id="123929at2759"/>
<evidence type="ECO:0000313" key="6">
    <source>
        <dbReference type="EMBL" id="KAG2195845.1"/>
    </source>
</evidence>
<sequence length="542" mass="61171">MATLTTNYLESSRIPVKSVSTSTLGGSLLPRPTKTSSRTMPTTTTKQRATTTPRVHRRRTSSSSSNSSLSNNWLTSMFSQQAKYRFKSAIRLYVDNDDPNWQVSDDTMRYIGTKSTKKFEFDHVFRGSTSNQKIFETCVKSTVQNVMKGLSGTVFTYGQPGSGKTQDNDHEYILSLSYFEISNEIIRDLLVEGGTALKISDENKRRGAYVSSLREQIITCSSEALQYLQKGEANRYLLSSNYDSHHSRSHTFTQVTVERRELPLNTSSNASVASSTSSNTSSSTRKTRVPKNKKRETIQISYLYLIDLASNDKSIYQVLKSPINKSCMALEAIVHNLSETGKTAGHPLPPYHDSKLTRLLQPSFMGQHNVVCICTVDMDSASQDEIPTFETLNFASRIKRIPTSPKVCEISEDRSLLLEKLETEKEKRNDLAKIKSVLEQRLYCKSQYILTSKSFSKLLKYAKDEEEDPWKVINKLRVDFDTLAASSSTQLGQLKSVMEETRSLPDEIAQLEAELNITRAELQVTQLLVNERDAFSFTSKRQ</sequence>
<feature type="region of interest" description="Disordered" evidence="4">
    <location>
        <begin position="244"/>
        <end position="293"/>
    </location>
</feature>
<dbReference type="PANTHER" id="PTHR47968">
    <property type="entry name" value="CENTROMERE PROTEIN E"/>
    <property type="match status" value="1"/>
</dbReference>
<dbReference type="Pfam" id="PF00225">
    <property type="entry name" value="Kinesin"/>
    <property type="match status" value="2"/>
</dbReference>
<dbReference type="GO" id="GO:0008017">
    <property type="term" value="F:microtubule binding"/>
    <property type="evidence" value="ECO:0007669"/>
    <property type="project" value="InterPro"/>
</dbReference>
<dbReference type="Proteomes" id="UP000603453">
    <property type="component" value="Unassembled WGS sequence"/>
</dbReference>
<dbReference type="EMBL" id="JAEPRD010000160">
    <property type="protein sequence ID" value="KAG2195845.1"/>
    <property type="molecule type" value="Genomic_DNA"/>
</dbReference>
<keyword evidence="2 3" id="KW-0505">Motor protein</keyword>
<keyword evidence="3" id="KW-0067">ATP-binding</keyword>
<comment type="similarity">
    <text evidence="3">Belongs to the TRAFAC class myosin-kinesin ATPase superfamily. Kinesin family.</text>
</comment>
<feature type="binding site" evidence="3">
    <location>
        <begin position="158"/>
        <end position="165"/>
    </location>
    <ligand>
        <name>ATP</name>
        <dbReference type="ChEBI" id="CHEBI:30616"/>
    </ligand>
</feature>
<dbReference type="InterPro" id="IPR001752">
    <property type="entry name" value="Kinesin_motor_dom"/>
</dbReference>
<evidence type="ECO:0000313" key="7">
    <source>
        <dbReference type="Proteomes" id="UP000603453"/>
    </source>
</evidence>
<comment type="caution">
    <text evidence="6">The sequence shown here is derived from an EMBL/GenBank/DDBJ whole genome shotgun (WGS) entry which is preliminary data.</text>
</comment>
<reference evidence="6" key="1">
    <citation type="submission" date="2020-12" db="EMBL/GenBank/DDBJ databases">
        <title>Metabolic potential, ecology and presence of endohyphal bacteria is reflected in genomic diversity of Mucoromycotina.</title>
        <authorList>
            <person name="Muszewska A."/>
            <person name="Okrasinska A."/>
            <person name="Steczkiewicz K."/>
            <person name="Drgas O."/>
            <person name="Orlowska M."/>
            <person name="Perlinska-Lenart U."/>
            <person name="Aleksandrzak-Piekarczyk T."/>
            <person name="Szatraj K."/>
            <person name="Zielenkiewicz U."/>
            <person name="Pilsyk S."/>
            <person name="Malc E."/>
            <person name="Mieczkowski P."/>
            <person name="Kruszewska J.S."/>
            <person name="Biernat P."/>
            <person name="Pawlowska J."/>
        </authorList>
    </citation>
    <scope>NUCLEOTIDE SEQUENCE</scope>
    <source>
        <strain evidence="6">WA0000017839</strain>
    </source>
</reference>
<name>A0A8H7UU98_9FUNG</name>
<accession>A0A8H7UU98</accession>
<dbReference type="PROSITE" id="PS50067">
    <property type="entry name" value="KINESIN_MOTOR_2"/>
    <property type="match status" value="1"/>
</dbReference>
<feature type="region of interest" description="Disordered" evidence="4">
    <location>
        <begin position="19"/>
        <end position="69"/>
    </location>
</feature>
<organism evidence="6 7">
    <name type="scientific">Mucor saturninus</name>
    <dbReference type="NCBI Taxonomy" id="64648"/>
    <lineage>
        <taxon>Eukaryota</taxon>
        <taxon>Fungi</taxon>
        <taxon>Fungi incertae sedis</taxon>
        <taxon>Mucoromycota</taxon>
        <taxon>Mucoromycotina</taxon>
        <taxon>Mucoromycetes</taxon>
        <taxon>Mucorales</taxon>
        <taxon>Mucorineae</taxon>
        <taxon>Mucoraceae</taxon>
        <taxon>Mucor</taxon>
    </lineage>
</organism>
<dbReference type="InterPro" id="IPR027640">
    <property type="entry name" value="Kinesin-like_fam"/>
</dbReference>
<dbReference type="PRINTS" id="PR00380">
    <property type="entry name" value="KINESINHEAVY"/>
</dbReference>
<dbReference type="Gene3D" id="3.40.850.10">
    <property type="entry name" value="Kinesin motor domain"/>
    <property type="match status" value="2"/>
</dbReference>